<accession>A0A382A8N4</accession>
<protein>
    <submittedName>
        <fullName evidence="1">Uncharacterized protein</fullName>
    </submittedName>
</protein>
<gene>
    <name evidence="1" type="ORF">METZ01_LOCUS150704</name>
</gene>
<sequence length="192" mass="19284">GVSGTDAQGLSTGRMVFSIATTAPDTLTYRNLSGTISGLINVIDPAGRFDTLTVNGSTISTDTITGALTVAGGVGFGSNLNLGTNLNLGGDVTATGNIISPKIYHDSILTVEGETSIAIKIADTSVGTVLSTGLSIPINNSNINSTVIGDVTPSTASFTSTTISDAPTTLTSGTNKKYVDETATALSIAFGF</sequence>
<dbReference type="AlphaFoldDB" id="A0A382A8N4"/>
<reference evidence="1" key="1">
    <citation type="submission" date="2018-05" db="EMBL/GenBank/DDBJ databases">
        <authorList>
            <person name="Lanie J.A."/>
            <person name="Ng W.-L."/>
            <person name="Kazmierczak K.M."/>
            <person name="Andrzejewski T.M."/>
            <person name="Davidsen T.M."/>
            <person name="Wayne K.J."/>
            <person name="Tettelin H."/>
            <person name="Glass J.I."/>
            <person name="Rusch D."/>
            <person name="Podicherti R."/>
            <person name="Tsui H.-C.T."/>
            <person name="Winkler M.E."/>
        </authorList>
    </citation>
    <scope>NUCLEOTIDE SEQUENCE</scope>
</reference>
<proteinExistence type="predicted"/>
<name>A0A382A8N4_9ZZZZ</name>
<dbReference type="EMBL" id="UINC01024368">
    <property type="protein sequence ID" value="SVA97850.1"/>
    <property type="molecule type" value="Genomic_DNA"/>
</dbReference>
<organism evidence="1">
    <name type="scientific">marine metagenome</name>
    <dbReference type="NCBI Taxonomy" id="408172"/>
    <lineage>
        <taxon>unclassified sequences</taxon>
        <taxon>metagenomes</taxon>
        <taxon>ecological metagenomes</taxon>
    </lineage>
</organism>
<feature type="non-terminal residue" evidence="1">
    <location>
        <position position="1"/>
    </location>
</feature>
<evidence type="ECO:0000313" key="1">
    <source>
        <dbReference type="EMBL" id="SVA97850.1"/>
    </source>
</evidence>